<comment type="similarity">
    <text evidence="2 10">Belongs to the ATG22 family.</text>
</comment>
<keyword evidence="6 10" id="KW-0029">Amino-acid transport</keyword>
<comment type="caution">
    <text evidence="12">The sequence shown here is derived from an EMBL/GenBank/DDBJ whole genome shotgun (WGS) entry which is preliminary data.</text>
</comment>
<feature type="transmembrane region" description="Helical" evidence="10">
    <location>
        <begin position="138"/>
        <end position="164"/>
    </location>
</feature>
<feature type="transmembrane region" description="Helical" evidence="10">
    <location>
        <begin position="235"/>
        <end position="258"/>
    </location>
</feature>
<evidence type="ECO:0000256" key="4">
    <source>
        <dbReference type="ARBA" id="ARBA00022554"/>
    </source>
</evidence>
<dbReference type="GO" id="GO:0006914">
    <property type="term" value="P:autophagy"/>
    <property type="evidence" value="ECO:0007669"/>
    <property type="project" value="UniProtKB-KW"/>
</dbReference>
<evidence type="ECO:0000256" key="8">
    <source>
        <dbReference type="ARBA" id="ARBA00023006"/>
    </source>
</evidence>
<evidence type="ECO:0000256" key="3">
    <source>
        <dbReference type="ARBA" id="ARBA00022448"/>
    </source>
</evidence>
<dbReference type="InterPro" id="IPR024671">
    <property type="entry name" value="Atg22-like"/>
</dbReference>
<evidence type="ECO:0000256" key="5">
    <source>
        <dbReference type="ARBA" id="ARBA00022692"/>
    </source>
</evidence>
<keyword evidence="5 10" id="KW-0812">Transmembrane</keyword>
<protein>
    <recommendedName>
        <fullName evidence="10">Autophagy-related protein</fullName>
    </recommendedName>
</protein>
<dbReference type="GO" id="GO:0032974">
    <property type="term" value="P:amino acid transmembrane export from vacuole"/>
    <property type="evidence" value="ECO:0007669"/>
    <property type="project" value="InterPro"/>
</dbReference>
<dbReference type="InterPro" id="IPR036259">
    <property type="entry name" value="MFS_trans_sf"/>
</dbReference>
<keyword evidence="3 10" id="KW-0813">Transport</keyword>
<keyword evidence="9 10" id="KW-0472">Membrane</keyword>
<proteinExistence type="inferred from homology"/>
<accession>A0A0W0F8A1</accession>
<feature type="transmembrane region" description="Helical" evidence="10">
    <location>
        <begin position="270"/>
        <end position="290"/>
    </location>
</feature>
<keyword evidence="4 10" id="KW-0926">Vacuole</keyword>
<feature type="transmembrane region" description="Helical" evidence="10">
    <location>
        <begin position="482"/>
        <end position="505"/>
    </location>
</feature>
<sequence length="551" mass="60191">MHSNTHFRRKFSGWLSYAFASEVFVIVSLTLFLPICLEQFARDNGYLLPEKTERCVVDKQAAESSERCVVKIGWLWVDTASFSLYVYSISVALQALTVISLGGIADNPSHRKRLLLGFAISGAVAAMLFLALSSSSPLWFLAAILAVTANVGFGVSIVAMNAYLPSLAKESPEVVDALVQLQEAEANDSASDNHEEDTVEDAATHDQPLIYRSSDKVDELRLQYERKLSHATSRISSMGIALGYAAGICLLIVALIPVTKLKGSTFALRLAIGLSGAWWAVFSVPAALWLPGAGASSEPGSGVWTSSEDSTSGKWSVWREIKAAWRRLGGMLRWSEIKKLRNTFKYLAAWFLLSDGFTTISSTAILFAKTSLKMPASSLVLIGVLTPMAGILGSLIWPKLQHRFGWSNLKVLVILLVLSSLVPAYGCFGFLSVFQGPHFGGLTTPEEMFALAAYFGLMYGAFQGYARAVYAELIPPGEEARWYALFSITDKSSSFVGPLIVGLISDLTGNIRYSFFFLVFMIWLAIPILLAVDVQKGRKDAQMYRYGAASH</sequence>
<evidence type="ECO:0000256" key="10">
    <source>
        <dbReference type="RuleBase" id="RU363073"/>
    </source>
</evidence>
<feature type="transmembrane region" description="Helical" evidence="10">
    <location>
        <begin position="511"/>
        <end position="532"/>
    </location>
</feature>
<evidence type="ECO:0000313" key="13">
    <source>
        <dbReference type="Proteomes" id="UP000054988"/>
    </source>
</evidence>
<evidence type="ECO:0000259" key="11">
    <source>
        <dbReference type="PROSITE" id="PS50850"/>
    </source>
</evidence>
<comment type="subcellular location">
    <subcellularLocation>
        <location evidence="1 10">Vacuole membrane</location>
        <topology evidence="1 10">Multi-pass membrane protein</topology>
    </subcellularLocation>
</comment>
<feature type="domain" description="Major facilitator superfamily (MFS) profile" evidence="11">
    <location>
        <begin position="342"/>
        <end position="551"/>
    </location>
</feature>
<gene>
    <name evidence="12" type="ORF">WG66_14874</name>
</gene>
<dbReference type="InterPro" id="IPR050495">
    <property type="entry name" value="ATG22/LtaA_families"/>
</dbReference>
<dbReference type="Gene3D" id="1.20.1250.20">
    <property type="entry name" value="MFS general substrate transporter like domains"/>
    <property type="match status" value="2"/>
</dbReference>
<dbReference type="PANTHER" id="PTHR23519:SF1">
    <property type="entry name" value="AUTOPHAGY-RELATED PROTEIN 22"/>
    <property type="match status" value="1"/>
</dbReference>
<dbReference type="Pfam" id="PF11700">
    <property type="entry name" value="ATG22"/>
    <property type="match status" value="1"/>
</dbReference>
<dbReference type="SUPFAM" id="SSF103473">
    <property type="entry name" value="MFS general substrate transporter"/>
    <property type="match status" value="2"/>
</dbReference>
<dbReference type="eggNOG" id="ENOG502QR9I">
    <property type="taxonomic scope" value="Eukaryota"/>
</dbReference>
<dbReference type="GO" id="GO:0005774">
    <property type="term" value="C:vacuolar membrane"/>
    <property type="evidence" value="ECO:0007669"/>
    <property type="project" value="UniProtKB-SubCell"/>
</dbReference>
<feature type="transmembrane region" description="Helical" evidence="10">
    <location>
        <begin position="451"/>
        <end position="470"/>
    </location>
</feature>
<feature type="transmembrane region" description="Helical" evidence="10">
    <location>
        <begin position="84"/>
        <end position="102"/>
    </location>
</feature>
<dbReference type="CDD" id="cd17483">
    <property type="entry name" value="MFS_Atg22_like"/>
    <property type="match status" value="1"/>
</dbReference>
<comment type="function">
    <text evidence="10">Vacuolar effluxer which mediate the efflux of amino acids resulting from autophagic degradation. The release of autophagic amino acids allows the maintenance of protein synthesis and viability during nitrogen starvation.</text>
</comment>
<name>A0A0W0F8A1_MONRR</name>
<dbReference type="PROSITE" id="PS50850">
    <property type="entry name" value="MFS"/>
    <property type="match status" value="1"/>
</dbReference>
<evidence type="ECO:0000256" key="7">
    <source>
        <dbReference type="ARBA" id="ARBA00022989"/>
    </source>
</evidence>
<dbReference type="Proteomes" id="UP000054988">
    <property type="component" value="Unassembled WGS sequence"/>
</dbReference>
<evidence type="ECO:0000313" key="12">
    <source>
        <dbReference type="EMBL" id="KTB32560.1"/>
    </source>
</evidence>
<keyword evidence="8 10" id="KW-0072">Autophagy</keyword>
<keyword evidence="7 10" id="KW-1133">Transmembrane helix</keyword>
<organism evidence="12 13">
    <name type="scientific">Moniliophthora roreri</name>
    <name type="common">Frosty pod rot fungus</name>
    <name type="synonym">Monilia roreri</name>
    <dbReference type="NCBI Taxonomy" id="221103"/>
    <lineage>
        <taxon>Eukaryota</taxon>
        <taxon>Fungi</taxon>
        <taxon>Dikarya</taxon>
        <taxon>Basidiomycota</taxon>
        <taxon>Agaricomycotina</taxon>
        <taxon>Agaricomycetes</taxon>
        <taxon>Agaricomycetidae</taxon>
        <taxon>Agaricales</taxon>
        <taxon>Marasmiineae</taxon>
        <taxon>Marasmiaceae</taxon>
        <taxon>Moniliophthora</taxon>
    </lineage>
</organism>
<dbReference type="GO" id="GO:0022857">
    <property type="term" value="F:transmembrane transporter activity"/>
    <property type="evidence" value="ECO:0007669"/>
    <property type="project" value="InterPro"/>
</dbReference>
<feature type="transmembrane region" description="Helical" evidence="10">
    <location>
        <begin position="409"/>
        <end position="431"/>
    </location>
</feature>
<feature type="transmembrane region" description="Helical" evidence="10">
    <location>
        <begin position="374"/>
        <end position="397"/>
    </location>
</feature>
<evidence type="ECO:0000256" key="9">
    <source>
        <dbReference type="ARBA" id="ARBA00023136"/>
    </source>
</evidence>
<feature type="transmembrane region" description="Helical" evidence="10">
    <location>
        <begin position="347"/>
        <end position="368"/>
    </location>
</feature>
<dbReference type="AlphaFoldDB" id="A0A0W0F8A1"/>
<dbReference type="EMBL" id="LATX01002213">
    <property type="protein sequence ID" value="KTB32560.1"/>
    <property type="molecule type" value="Genomic_DNA"/>
</dbReference>
<dbReference type="InterPro" id="IPR020846">
    <property type="entry name" value="MFS_dom"/>
</dbReference>
<feature type="transmembrane region" description="Helical" evidence="10">
    <location>
        <begin position="12"/>
        <end position="35"/>
    </location>
</feature>
<dbReference type="InterPro" id="IPR044738">
    <property type="entry name" value="Atg22"/>
</dbReference>
<evidence type="ECO:0000256" key="2">
    <source>
        <dbReference type="ARBA" id="ARBA00006978"/>
    </source>
</evidence>
<reference evidence="12 13" key="1">
    <citation type="submission" date="2015-12" db="EMBL/GenBank/DDBJ databases">
        <title>Draft genome sequence of Moniliophthora roreri, the causal agent of frosty pod rot of cacao.</title>
        <authorList>
            <person name="Aime M.C."/>
            <person name="Diaz-Valderrama J.R."/>
            <person name="Kijpornyongpan T."/>
            <person name="Phillips-Mora W."/>
        </authorList>
    </citation>
    <scope>NUCLEOTIDE SEQUENCE [LARGE SCALE GENOMIC DNA]</scope>
    <source>
        <strain evidence="12 13">MCA 2952</strain>
    </source>
</reference>
<feature type="transmembrane region" description="Helical" evidence="10">
    <location>
        <begin position="114"/>
        <end position="132"/>
    </location>
</feature>
<evidence type="ECO:0000256" key="6">
    <source>
        <dbReference type="ARBA" id="ARBA00022970"/>
    </source>
</evidence>
<dbReference type="PANTHER" id="PTHR23519">
    <property type="entry name" value="AUTOPHAGY-RELATED PROTEIN 22"/>
    <property type="match status" value="1"/>
</dbReference>
<evidence type="ECO:0000256" key="1">
    <source>
        <dbReference type="ARBA" id="ARBA00004128"/>
    </source>
</evidence>